<sequence length="128" mass="15261">MNIYRVQKENRTVALYNFFDEISEKLHVNIVHKFQSYQNHNDIYHCKSLKLLNPKIWKYKGLIYKLRVDNGKESARVLFVKTKDSDIVIIHSFLKSTQKTPKKEAKQAINVYQQLDDIKIEPLIILRQ</sequence>
<dbReference type="EMBL" id="FYAK01000002">
    <property type="protein sequence ID" value="SMY33662.1"/>
    <property type="molecule type" value="Genomic_DNA"/>
</dbReference>
<dbReference type="RefSeq" id="WP_087844291.1">
    <property type="nucleotide sequence ID" value="NZ_FYAK01000002.1"/>
</dbReference>
<dbReference type="Proteomes" id="UP000195963">
    <property type="component" value="Unassembled WGS sequence"/>
</dbReference>
<dbReference type="Pfam" id="PF05973">
    <property type="entry name" value="Gp49"/>
    <property type="match status" value="1"/>
</dbReference>
<name>A0A1Y6MAX5_9GAMM</name>
<proteinExistence type="predicted"/>
<evidence type="ECO:0008006" key="3">
    <source>
        <dbReference type="Google" id="ProtNLM"/>
    </source>
</evidence>
<dbReference type="InterPro" id="IPR009241">
    <property type="entry name" value="HigB-like"/>
</dbReference>
<evidence type="ECO:0000313" key="1">
    <source>
        <dbReference type="EMBL" id="SMY33662.1"/>
    </source>
</evidence>
<reference evidence="2" key="1">
    <citation type="submission" date="2017-06" db="EMBL/GenBank/DDBJ databases">
        <authorList>
            <person name="Rodrigo-Torres L."/>
            <person name="Arahal R.D."/>
            <person name="Lucena T."/>
        </authorList>
    </citation>
    <scope>NUCLEOTIDE SEQUENCE [LARGE SCALE GENOMIC DNA]</scope>
    <source>
        <strain evidence="2">CECT 9190</strain>
    </source>
</reference>
<gene>
    <name evidence="1" type="ORF">PMAL9190_01121</name>
</gene>
<keyword evidence="2" id="KW-1185">Reference proteome</keyword>
<accession>A0A1Y6MAX5</accession>
<evidence type="ECO:0000313" key="2">
    <source>
        <dbReference type="Proteomes" id="UP000195963"/>
    </source>
</evidence>
<organism evidence="1 2">
    <name type="scientific">Photobacterium malacitanum</name>
    <dbReference type="NCBI Taxonomy" id="2204294"/>
    <lineage>
        <taxon>Bacteria</taxon>
        <taxon>Pseudomonadati</taxon>
        <taxon>Pseudomonadota</taxon>
        <taxon>Gammaproteobacteria</taxon>
        <taxon>Vibrionales</taxon>
        <taxon>Vibrionaceae</taxon>
        <taxon>Photobacterium</taxon>
    </lineage>
</organism>
<dbReference type="AlphaFoldDB" id="A0A1Y6MAX5"/>
<protein>
    <recommendedName>
        <fullName evidence="3">Phage derived protein Gp49-like (DUF891)</fullName>
    </recommendedName>
</protein>